<feature type="compositionally biased region" description="Polar residues" evidence="1">
    <location>
        <begin position="101"/>
        <end position="110"/>
    </location>
</feature>
<name>A0A8K0SS56_9HYPO</name>
<sequence length="307" mass="34390">MAINSGQPHALGRQDSFTNIPSSFRTTRREDRYYAAEPDEGLFPYQSGGLPDPRPIPGIPDRPEGRLAISRTFHHGRFSSNSEQSMEQARVAQGRPDINPYVQQPRSVPSPQGGPVQPIRPPVPQPVDQPFLVPSPQPDLTMPGQHPPNPAPRDLSSLRFTLAHLMFLSQLSSENEINQRPFIDIIQHHPPKPKRGSRRVPRLQTDPASSRNIPQRRRLAPMTTEATNAMAEANEQQQKRARLSSDSDEDRDSESPPASRVRTRTPLSFDMDSSESATSPVDNFQSPPRRTRNRPSTRGLVHRKDAN</sequence>
<keyword evidence="3" id="KW-1185">Reference proteome</keyword>
<evidence type="ECO:0000313" key="2">
    <source>
        <dbReference type="EMBL" id="KAH7313745.1"/>
    </source>
</evidence>
<protein>
    <submittedName>
        <fullName evidence="2">Uncharacterized protein</fullName>
    </submittedName>
</protein>
<dbReference type="EMBL" id="JAGPNK010000009">
    <property type="protein sequence ID" value="KAH7313745.1"/>
    <property type="molecule type" value="Genomic_DNA"/>
</dbReference>
<evidence type="ECO:0000313" key="3">
    <source>
        <dbReference type="Proteomes" id="UP000813444"/>
    </source>
</evidence>
<dbReference type="AlphaFoldDB" id="A0A8K0SS56"/>
<feature type="region of interest" description="Disordered" evidence="1">
    <location>
        <begin position="184"/>
        <end position="307"/>
    </location>
</feature>
<feature type="compositionally biased region" description="Basic residues" evidence="1">
    <location>
        <begin position="189"/>
        <end position="201"/>
    </location>
</feature>
<feature type="region of interest" description="Disordered" evidence="1">
    <location>
        <begin position="97"/>
        <end position="155"/>
    </location>
</feature>
<feature type="compositionally biased region" description="Pro residues" evidence="1">
    <location>
        <begin position="118"/>
        <end position="137"/>
    </location>
</feature>
<feature type="compositionally biased region" description="Low complexity" evidence="1">
    <location>
        <begin position="222"/>
        <end position="236"/>
    </location>
</feature>
<feature type="compositionally biased region" description="Polar residues" evidence="1">
    <location>
        <begin position="274"/>
        <end position="285"/>
    </location>
</feature>
<dbReference type="Proteomes" id="UP000813444">
    <property type="component" value="Unassembled WGS sequence"/>
</dbReference>
<accession>A0A8K0SS56</accession>
<reference evidence="2" key="1">
    <citation type="journal article" date="2021" name="Nat. Commun.">
        <title>Genetic determinants of endophytism in the Arabidopsis root mycobiome.</title>
        <authorList>
            <person name="Mesny F."/>
            <person name="Miyauchi S."/>
            <person name="Thiergart T."/>
            <person name="Pickel B."/>
            <person name="Atanasova L."/>
            <person name="Karlsson M."/>
            <person name="Huettel B."/>
            <person name="Barry K.W."/>
            <person name="Haridas S."/>
            <person name="Chen C."/>
            <person name="Bauer D."/>
            <person name="Andreopoulos W."/>
            <person name="Pangilinan J."/>
            <person name="LaButti K."/>
            <person name="Riley R."/>
            <person name="Lipzen A."/>
            <person name="Clum A."/>
            <person name="Drula E."/>
            <person name="Henrissat B."/>
            <person name="Kohler A."/>
            <person name="Grigoriev I.V."/>
            <person name="Martin F.M."/>
            <person name="Hacquard S."/>
        </authorList>
    </citation>
    <scope>NUCLEOTIDE SEQUENCE</scope>
    <source>
        <strain evidence="2">MPI-CAGE-CH-0235</strain>
    </source>
</reference>
<feature type="region of interest" description="Disordered" evidence="1">
    <location>
        <begin position="1"/>
        <end position="65"/>
    </location>
</feature>
<evidence type="ECO:0000256" key="1">
    <source>
        <dbReference type="SAM" id="MobiDB-lite"/>
    </source>
</evidence>
<organism evidence="2 3">
    <name type="scientific">Stachybotrys elegans</name>
    <dbReference type="NCBI Taxonomy" id="80388"/>
    <lineage>
        <taxon>Eukaryota</taxon>
        <taxon>Fungi</taxon>
        <taxon>Dikarya</taxon>
        <taxon>Ascomycota</taxon>
        <taxon>Pezizomycotina</taxon>
        <taxon>Sordariomycetes</taxon>
        <taxon>Hypocreomycetidae</taxon>
        <taxon>Hypocreales</taxon>
        <taxon>Stachybotryaceae</taxon>
        <taxon>Stachybotrys</taxon>
    </lineage>
</organism>
<comment type="caution">
    <text evidence="2">The sequence shown here is derived from an EMBL/GenBank/DDBJ whole genome shotgun (WGS) entry which is preliminary data.</text>
</comment>
<feature type="compositionally biased region" description="Polar residues" evidence="1">
    <location>
        <begin position="15"/>
        <end position="25"/>
    </location>
</feature>
<gene>
    <name evidence="2" type="ORF">B0I35DRAFT_277994</name>
</gene>
<proteinExistence type="predicted"/>